<accession>A0A382Q0B0</accession>
<organism evidence="1">
    <name type="scientific">marine metagenome</name>
    <dbReference type="NCBI Taxonomy" id="408172"/>
    <lineage>
        <taxon>unclassified sequences</taxon>
        <taxon>metagenomes</taxon>
        <taxon>ecological metagenomes</taxon>
    </lineage>
</organism>
<evidence type="ECO:0008006" key="2">
    <source>
        <dbReference type="Google" id="ProtNLM"/>
    </source>
</evidence>
<gene>
    <name evidence="1" type="ORF">METZ01_LOCUS331897</name>
</gene>
<sequence length="331" mass="37929">MFLDTVLRSIDANRTIKDKIVKSISKSRPRLRISVTDLINPMQAYFRWSHPEIKTPLNKLQYMLLGTGFHDIFSAIVTTEEYVEQLLEYNGIVGKVDIFEDFPIELKTTSSIPNDLYKEKLSYIEQLGMYCAMSNCDKGQLILYARGNKTKKAMLKVFDVTYSNLAKIKSTMSKRKDMFQNALASKTPDKLPRCEWYQKRCDYAKFCGCETANSDEPIVASDEVEISSNKNAVEQFTSKLLSERISLTDTNLTLDNIISPRKYALSRNHSEATTNRNNFQTQMSVIENLGFTKALWDAIKFGSEEKFNYAKVSRRDLQDTILVLSSVPILF</sequence>
<evidence type="ECO:0000313" key="1">
    <source>
        <dbReference type="EMBL" id="SVC79043.1"/>
    </source>
</evidence>
<dbReference type="EMBL" id="UINC01111089">
    <property type="protein sequence ID" value="SVC79043.1"/>
    <property type="molecule type" value="Genomic_DNA"/>
</dbReference>
<reference evidence="1" key="1">
    <citation type="submission" date="2018-05" db="EMBL/GenBank/DDBJ databases">
        <authorList>
            <person name="Lanie J.A."/>
            <person name="Ng W.-L."/>
            <person name="Kazmierczak K.M."/>
            <person name="Andrzejewski T.M."/>
            <person name="Davidsen T.M."/>
            <person name="Wayne K.J."/>
            <person name="Tettelin H."/>
            <person name="Glass J.I."/>
            <person name="Rusch D."/>
            <person name="Podicherti R."/>
            <person name="Tsui H.-C.T."/>
            <person name="Winkler M.E."/>
        </authorList>
    </citation>
    <scope>NUCLEOTIDE SEQUENCE</scope>
</reference>
<name>A0A382Q0B0_9ZZZZ</name>
<feature type="non-terminal residue" evidence="1">
    <location>
        <position position="331"/>
    </location>
</feature>
<dbReference type="InterPro" id="IPR011604">
    <property type="entry name" value="PDDEXK-like_dom_sf"/>
</dbReference>
<proteinExistence type="predicted"/>
<dbReference type="AlphaFoldDB" id="A0A382Q0B0"/>
<protein>
    <recommendedName>
        <fullName evidence="2">PD-(D/E)XK endonuclease-like domain-containing protein</fullName>
    </recommendedName>
</protein>
<dbReference type="Gene3D" id="3.90.320.10">
    <property type="match status" value="1"/>
</dbReference>